<protein>
    <submittedName>
        <fullName evidence="2">Uncharacterized protein</fullName>
    </submittedName>
</protein>
<name>A0AAN8EZ46_TRICO</name>
<sequence length="146" mass="17065">MARTSGGIFRHDLQDRSEDWNGGRSRCSICGKGREFANNKDDTRRRFTSGSDEKREIGWATRERVSQHRRPTSHDWAEIRHRGSHYQDDARISRQASETSLSPPETNRHDNTNLCEDEYYERGLTKTSVIVYRDSRGRFARGPRHN</sequence>
<gene>
    <name evidence="2" type="ORF">GCK32_002429</name>
</gene>
<dbReference type="Proteomes" id="UP001331761">
    <property type="component" value="Unassembled WGS sequence"/>
</dbReference>
<feature type="region of interest" description="Disordered" evidence="1">
    <location>
        <begin position="1"/>
        <end position="24"/>
    </location>
</feature>
<comment type="caution">
    <text evidence="2">The sequence shown here is derived from an EMBL/GenBank/DDBJ whole genome shotgun (WGS) entry which is preliminary data.</text>
</comment>
<feature type="compositionally biased region" description="Basic and acidic residues" evidence="1">
    <location>
        <begin position="62"/>
        <end position="92"/>
    </location>
</feature>
<feature type="compositionally biased region" description="Basic and acidic residues" evidence="1">
    <location>
        <begin position="9"/>
        <end position="21"/>
    </location>
</feature>
<reference evidence="2 3" key="1">
    <citation type="submission" date="2019-10" db="EMBL/GenBank/DDBJ databases">
        <title>Assembly and Annotation for the nematode Trichostrongylus colubriformis.</title>
        <authorList>
            <person name="Martin J."/>
        </authorList>
    </citation>
    <scope>NUCLEOTIDE SEQUENCE [LARGE SCALE GENOMIC DNA]</scope>
    <source>
        <strain evidence="2">G859</strain>
        <tissue evidence="2">Whole worm</tissue>
    </source>
</reference>
<accession>A0AAN8EZ46</accession>
<dbReference type="AlphaFoldDB" id="A0AAN8EZ46"/>
<keyword evidence="3" id="KW-1185">Reference proteome</keyword>
<evidence type="ECO:0000256" key="1">
    <source>
        <dbReference type="SAM" id="MobiDB-lite"/>
    </source>
</evidence>
<feature type="compositionally biased region" description="Polar residues" evidence="1">
    <location>
        <begin position="94"/>
        <end position="105"/>
    </location>
</feature>
<feature type="region of interest" description="Disordered" evidence="1">
    <location>
        <begin position="62"/>
        <end position="114"/>
    </location>
</feature>
<proteinExistence type="predicted"/>
<dbReference type="EMBL" id="WIXE01022579">
    <property type="protein sequence ID" value="KAK5967355.1"/>
    <property type="molecule type" value="Genomic_DNA"/>
</dbReference>
<evidence type="ECO:0000313" key="3">
    <source>
        <dbReference type="Proteomes" id="UP001331761"/>
    </source>
</evidence>
<evidence type="ECO:0000313" key="2">
    <source>
        <dbReference type="EMBL" id="KAK5967355.1"/>
    </source>
</evidence>
<organism evidence="2 3">
    <name type="scientific">Trichostrongylus colubriformis</name>
    <name type="common">Black scour worm</name>
    <dbReference type="NCBI Taxonomy" id="6319"/>
    <lineage>
        <taxon>Eukaryota</taxon>
        <taxon>Metazoa</taxon>
        <taxon>Ecdysozoa</taxon>
        <taxon>Nematoda</taxon>
        <taxon>Chromadorea</taxon>
        <taxon>Rhabditida</taxon>
        <taxon>Rhabditina</taxon>
        <taxon>Rhabditomorpha</taxon>
        <taxon>Strongyloidea</taxon>
        <taxon>Trichostrongylidae</taxon>
        <taxon>Trichostrongylus</taxon>
    </lineage>
</organism>